<dbReference type="Pfam" id="PF00400">
    <property type="entry name" value="WD40"/>
    <property type="match status" value="3"/>
</dbReference>
<dbReference type="PANTHER" id="PTHR19879:SF9">
    <property type="entry name" value="TRANSCRIPTION INITIATION FACTOR TFIID SUBUNIT 5"/>
    <property type="match status" value="1"/>
</dbReference>
<dbReference type="Gene3D" id="2.130.10.10">
    <property type="entry name" value="YVTN repeat-like/Quinoprotein amine dehydrogenase"/>
    <property type="match status" value="4"/>
</dbReference>
<dbReference type="SUPFAM" id="SSF82171">
    <property type="entry name" value="DPP6 N-terminal domain-like"/>
    <property type="match status" value="1"/>
</dbReference>
<evidence type="ECO:0000256" key="7">
    <source>
        <dbReference type="SAM" id="Phobius"/>
    </source>
</evidence>
<feature type="repeat" description="WD" evidence="5">
    <location>
        <begin position="1115"/>
        <end position="1140"/>
    </location>
</feature>
<dbReference type="InterPro" id="IPR011009">
    <property type="entry name" value="Kinase-like_dom_sf"/>
</dbReference>
<dbReference type="EMBL" id="JBHTBS010000004">
    <property type="protein sequence ID" value="MFC7337477.1"/>
    <property type="molecule type" value="Genomic_DNA"/>
</dbReference>
<dbReference type="CDD" id="cd14014">
    <property type="entry name" value="STKc_PknB_like"/>
    <property type="match status" value="1"/>
</dbReference>
<dbReference type="Proteomes" id="UP001596472">
    <property type="component" value="Unassembled WGS sequence"/>
</dbReference>
<dbReference type="SMART" id="SM00320">
    <property type="entry name" value="WD40"/>
    <property type="match status" value="13"/>
</dbReference>
<dbReference type="PANTHER" id="PTHR19879">
    <property type="entry name" value="TRANSCRIPTION INITIATION FACTOR TFIID"/>
    <property type="match status" value="1"/>
</dbReference>
<dbReference type="InterPro" id="IPR019775">
    <property type="entry name" value="WD40_repeat_CS"/>
</dbReference>
<keyword evidence="9" id="KW-0808">Transferase</keyword>
<dbReference type="Gene3D" id="3.30.200.20">
    <property type="entry name" value="Phosphorylase Kinase, domain 1"/>
    <property type="match status" value="1"/>
</dbReference>
<dbReference type="InterPro" id="IPR017441">
    <property type="entry name" value="Protein_kinase_ATP_BS"/>
</dbReference>
<feature type="repeat" description="WD" evidence="5">
    <location>
        <begin position="1145"/>
        <end position="1186"/>
    </location>
</feature>
<dbReference type="PROSITE" id="PS00107">
    <property type="entry name" value="PROTEIN_KINASE_ATP"/>
    <property type="match status" value="1"/>
</dbReference>
<keyword evidence="7" id="KW-1133">Transmembrane helix</keyword>
<evidence type="ECO:0000256" key="1">
    <source>
        <dbReference type="ARBA" id="ARBA00022574"/>
    </source>
</evidence>
<dbReference type="PROSITE" id="PS50082">
    <property type="entry name" value="WD_REPEATS_2"/>
    <property type="match status" value="5"/>
</dbReference>
<feature type="domain" description="Protein kinase" evidence="8">
    <location>
        <begin position="79"/>
        <end position="377"/>
    </location>
</feature>
<evidence type="ECO:0000256" key="3">
    <source>
        <dbReference type="ARBA" id="ARBA00022741"/>
    </source>
</evidence>
<keyword evidence="7" id="KW-0812">Transmembrane</keyword>
<dbReference type="Gene3D" id="1.10.510.10">
    <property type="entry name" value="Transferase(Phosphotransferase) domain 1"/>
    <property type="match status" value="1"/>
</dbReference>
<dbReference type="PROSITE" id="PS00108">
    <property type="entry name" value="PROTEIN_KINASE_ST"/>
    <property type="match status" value="1"/>
</dbReference>
<evidence type="ECO:0000313" key="9">
    <source>
        <dbReference type="EMBL" id="MFC7337477.1"/>
    </source>
</evidence>
<dbReference type="PRINTS" id="PR00320">
    <property type="entry name" value="GPROTEINBRPT"/>
</dbReference>
<keyword evidence="2" id="KW-0677">Repeat</keyword>
<feature type="repeat" description="WD" evidence="5">
    <location>
        <begin position="883"/>
        <end position="917"/>
    </location>
</feature>
<evidence type="ECO:0000256" key="6">
    <source>
        <dbReference type="PROSITE-ProRule" id="PRU10141"/>
    </source>
</evidence>
<organism evidence="9 10">
    <name type="scientific">Haloferula chungangensis</name>
    <dbReference type="NCBI Taxonomy" id="1048331"/>
    <lineage>
        <taxon>Bacteria</taxon>
        <taxon>Pseudomonadati</taxon>
        <taxon>Verrucomicrobiota</taxon>
        <taxon>Verrucomicrobiia</taxon>
        <taxon>Verrucomicrobiales</taxon>
        <taxon>Verrucomicrobiaceae</taxon>
        <taxon>Haloferula</taxon>
    </lineage>
</organism>
<dbReference type="InterPro" id="IPR020472">
    <property type="entry name" value="WD40_PAC1"/>
</dbReference>
<dbReference type="InterPro" id="IPR001680">
    <property type="entry name" value="WD40_rpt"/>
</dbReference>
<keyword evidence="10" id="KW-1185">Reference proteome</keyword>
<sequence length="1342" mass="147115">MTDLEIFHNAPAGATETEMSAYLDEACGEDADLRQKVEALLAMGEKQDDFLEDVPLQGSSFAAREATMVEGPGDVIGNYKLLQELGVGGFGTVFMADQLRPVKRRVALKVIKLGMDTRQVIARFEAERQALAMMDHPNIARVFDAGATDTGRPFFVMELVRGVPITAFCEQHTLDREARLELFIEVCRAVQHAHQKGIIHRDLKPSNVMVTMHDDRAVPKVIDFGVAKATQGELTDKTLFTRYEQFIGTPAYMSPEQAQLSGLDIDTRSDVYALGVLLYELLTGTTPFDSKELGAIGQDEVRRVIREREPPRPSTRVRTLDPESLTGLAEGLREDPEQIGRGLRNDLDWIVMKALEKDRMRRYETANALARDVQRHLDDQPVEASPPSMSYRLQKLARRNRKIIAGTAGIATLLLVGSVVSTVLAINYKEAERLALTEGQAAEGARKDAEAARDKAAADELVANLRFVEQLLEGENQALGVAHLAKLQRENPGDPVITNRLVAALSQKSFPRMLVPPMMHPHRRRSITVLSEDGNLVLTAGGKMAQVWDARTGQPLGETMTVVGEDSLIAHASFDSSGNRVLVSGGALQDGFAQVFDWASGDPLWERIRGKGLIEFSCLSPDGQWVLTGMQGGKAAVWNAETGLLQAEYTHAYLNPSLSRSIVGGQFGPDSKRVATCDLGGTVAIWSFADGKAELVRPTFRPTEVRSAQFNGRGDRIVTWSDDGVVELWSATDDNKLGQSSKQGGKIVGVEFSPDPEGKKILTACADGTTRILDGVTGAQLGAPIQHASELNWVTWHPRGDRFITVTVDGDFQVWDLATRQPVGAPFIISGRSPTASFSPDGTRLIVGSGRAVRILAAPAADSSGVLLHHYKGKEWQDWDGWICNADFDASGKRLVTGGSDGAVRVWDSRNGRLEANLGGGVRIMEVRISRDGSRVHAVTQARGLVETKLGSAGAWQPLTDHRTNQAGVFMNTIALSPDEDSSRVAGVRYLNGTAILANALTGETIRHELRHGAGQNIRFVAFSPGDGRLLSVANDGVESTLRWWDPDSGELVDEWSVDGVVDGCRFNPDGTRLVLCNDAGSSVWDVSEERMLYKVPHPTDWSELTPDPNSWSIFTADGKYLVTWSSDGTARMWKAETGEPHGPPLRHRQAVSWVSSDSDGQRLVTASYDGTARVWDVASGLPLSEPLPHRARVHFAEFSPDGSQVVTTAGDATACIWTIPEPPEGSAPPWLASWAEAVIGTQIDEFGNAVEVPWDERQNVKKIAFADQSEAASYYVNLVEWFYDEDPDRRPNPFTNLTRKEYAENLVKQGTRPSHLEGLRIDPTHREELRRLRKKVIQEKK</sequence>
<reference evidence="10" key="1">
    <citation type="journal article" date="2019" name="Int. J. Syst. Evol. Microbiol.">
        <title>The Global Catalogue of Microorganisms (GCM) 10K type strain sequencing project: providing services to taxonomists for standard genome sequencing and annotation.</title>
        <authorList>
            <consortium name="The Broad Institute Genomics Platform"/>
            <consortium name="The Broad Institute Genome Sequencing Center for Infectious Disease"/>
            <person name="Wu L."/>
            <person name="Ma J."/>
        </authorList>
    </citation>
    <scope>NUCLEOTIDE SEQUENCE [LARGE SCALE GENOMIC DNA]</scope>
    <source>
        <strain evidence="10">CGMCC 4.1467</strain>
    </source>
</reference>
<dbReference type="PROSITE" id="PS00678">
    <property type="entry name" value="WD_REPEATS_1"/>
    <property type="match status" value="2"/>
</dbReference>
<dbReference type="SUPFAM" id="SSF50978">
    <property type="entry name" value="WD40 repeat-like"/>
    <property type="match status" value="1"/>
</dbReference>
<keyword evidence="4 6" id="KW-0067">ATP-binding</keyword>
<dbReference type="SUPFAM" id="SSF56112">
    <property type="entry name" value="Protein kinase-like (PK-like)"/>
    <property type="match status" value="1"/>
</dbReference>
<accession>A0ABW2L592</accession>
<gene>
    <name evidence="9" type="ORF">ACFQY0_09845</name>
</gene>
<keyword evidence="7" id="KW-0472">Membrane</keyword>
<proteinExistence type="predicted"/>
<dbReference type="GO" id="GO:0016301">
    <property type="term" value="F:kinase activity"/>
    <property type="evidence" value="ECO:0007669"/>
    <property type="project" value="UniProtKB-KW"/>
</dbReference>
<feature type="repeat" description="WD" evidence="5">
    <location>
        <begin position="1187"/>
        <end position="1220"/>
    </location>
</feature>
<evidence type="ECO:0000256" key="2">
    <source>
        <dbReference type="ARBA" id="ARBA00022737"/>
    </source>
</evidence>
<dbReference type="PROSITE" id="PS50294">
    <property type="entry name" value="WD_REPEATS_REGION"/>
    <property type="match status" value="2"/>
</dbReference>
<dbReference type="PROSITE" id="PS50011">
    <property type="entry name" value="PROTEIN_KINASE_DOM"/>
    <property type="match status" value="1"/>
</dbReference>
<dbReference type="InterPro" id="IPR015943">
    <property type="entry name" value="WD40/YVTN_repeat-like_dom_sf"/>
</dbReference>
<evidence type="ECO:0000313" key="10">
    <source>
        <dbReference type="Proteomes" id="UP001596472"/>
    </source>
</evidence>
<evidence type="ECO:0000259" key="8">
    <source>
        <dbReference type="PROSITE" id="PS50011"/>
    </source>
</evidence>
<dbReference type="InterPro" id="IPR036322">
    <property type="entry name" value="WD40_repeat_dom_sf"/>
</dbReference>
<keyword evidence="1 5" id="KW-0853">WD repeat</keyword>
<dbReference type="Pfam" id="PF00069">
    <property type="entry name" value="Pkinase"/>
    <property type="match status" value="1"/>
</dbReference>
<dbReference type="InterPro" id="IPR008271">
    <property type="entry name" value="Ser/Thr_kinase_AS"/>
</dbReference>
<feature type="repeat" description="WD" evidence="5">
    <location>
        <begin position="784"/>
        <end position="825"/>
    </location>
</feature>
<keyword evidence="9" id="KW-0418">Kinase</keyword>
<feature type="binding site" evidence="6">
    <location>
        <position position="109"/>
    </location>
    <ligand>
        <name>ATP</name>
        <dbReference type="ChEBI" id="CHEBI:30616"/>
    </ligand>
</feature>
<keyword evidence="3 6" id="KW-0547">Nucleotide-binding</keyword>
<evidence type="ECO:0000256" key="5">
    <source>
        <dbReference type="PROSITE-ProRule" id="PRU00221"/>
    </source>
</evidence>
<feature type="transmembrane region" description="Helical" evidence="7">
    <location>
        <begin position="403"/>
        <end position="426"/>
    </location>
</feature>
<dbReference type="InterPro" id="IPR000719">
    <property type="entry name" value="Prot_kinase_dom"/>
</dbReference>
<dbReference type="SMART" id="SM00220">
    <property type="entry name" value="S_TKc"/>
    <property type="match status" value="1"/>
</dbReference>
<dbReference type="RefSeq" id="WP_379711794.1">
    <property type="nucleotide sequence ID" value="NZ_JBHTBS010000004.1"/>
</dbReference>
<name>A0ABW2L592_9BACT</name>
<comment type="caution">
    <text evidence="9">The sequence shown here is derived from an EMBL/GenBank/DDBJ whole genome shotgun (WGS) entry which is preliminary data.</text>
</comment>
<evidence type="ECO:0000256" key="4">
    <source>
        <dbReference type="ARBA" id="ARBA00022840"/>
    </source>
</evidence>
<protein>
    <submittedName>
        <fullName evidence="9">Protein kinase</fullName>
    </submittedName>
</protein>